<evidence type="ECO:0000256" key="1">
    <source>
        <dbReference type="SAM" id="MobiDB-lite"/>
    </source>
</evidence>
<dbReference type="AlphaFoldDB" id="A0AAD1SD34"/>
<gene>
    <name evidence="2" type="ORF">PECUL_23A044872</name>
</gene>
<protein>
    <submittedName>
        <fullName evidence="2">Uncharacterized protein</fullName>
    </submittedName>
</protein>
<feature type="non-terminal residue" evidence="2">
    <location>
        <position position="1"/>
    </location>
</feature>
<feature type="region of interest" description="Disordered" evidence="1">
    <location>
        <begin position="1"/>
        <end position="99"/>
    </location>
</feature>
<accession>A0AAD1SD34</accession>
<proteinExistence type="predicted"/>
<feature type="compositionally biased region" description="Polar residues" evidence="1">
    <location>
        <begin position="45"/>
        <end position="68"/>
    </location>
</feature>
<evidence type="ECO:0000313" key="3">
    <source>
        <dbReference type="Proteomes" id="UP001295444"/>
    </source>
</evidence>
<evidence type="ECO:0000313" key="2">
    <source>
        <dbReference type="EMBL" id="CAH2296334.1"/>
    </source>
</evidence>
<name>A0AAD1SD34_PELCU</name>
<dbReference type="Proteomes" id="UP001295444">
    <property type="component" value="Chromosome 05"/>
</dbReference>
<keyword evidence="3" id="KW-1185">Reference proteome</keyword>
<dbReference type="EMBL" id="OW240916">
    <property type="protein sequence ID" value="CAH2296334.1"/>
    <property type="molecule type" value="Genomic_DNA"/>
</dbReference>
<reference evidence="2" key="1">
    <citation type="submission" date="2022-03" db="EMBL/GenBank/DDBJ databases">
        <authorList>
            <person name="Alioto T."/>
            <person name="Alioto T."/>
            <person name="Gomez Garrido J."/>
        </authorList>
    </citation>
    <scope>NUCLEOTIDE SEQUENCE</scope>
</reference>
<sequence length="99" mass="11028">ERPPGATISSQAETIKEVRIQQLSPQDLPEVSCKGTTSQDRDPLQNRSTAMKQEPSITRTPEATTVQLSRSTSSTTKIRKPSPADWSRYRISCKQKNQA</sequence>
<organism evidence="2 3">
    <name type="scientific">Pelobates cultripes</name>
    <name type="common">Western spadefoot toad</name>
    <dbReference type="NCBI Taxonomy" id="61616"/>
    <lineage>
        <taxon>Eukaryota</taxon>
        <taxon>Metazoa</taxon>
        <taxon>Chordata</taxon>
        <taxon>Craniata</taxon>
        <taxon>Vertebrata</taxon>
        <taxon>Euteleostomi</taxon>
        <taxon>Amphibia</taxon>
        <taxon>Batrachia</taxon>
        <taxon>Anura</taxon>
        <taxon>Pelobatoidea</taxon>
        <taxon>Pelobatidae</taxon>
        <taxon>Pelobates</taxon>
    </lineage>
</organism>